<dbReference type="InterPro" id="IPR015943">
    <property type="entry name" value="WD40/YVTN_repeat-like_dom_sf"/>
</dbReference>
<evidence type="ECO:0000313" key="3">
    <source>
        <dbReference type="Proteomes" id="UP000018050"/>
    </source>
</evidence>
<keyword evidence="3" id="KW-1185">Reference proteome</keyword>
<dbReference type="GeneID" id="25271442"/>
<feature type="compositionally biased region" description="Polar residues" evidence="1">
    <location>
        <begin position="434"/>
        <end position="443"/>
    </location>
</feature>
<accession>U6GIN1</accession>
<proteinExistence type="predicted"/>
<dbReference type="Proteomes" id="UP000018050">
    <property type="component" value="Unassembled WGS sequence"/>
</dbReference>
<dbReference type="OMA" id="CGIVAMD"/>
<dbReference type="InterPro" id="IPR036322">
    <property type="entry name" value="WD40_repeat_dom_sf"/>
</dbReference>
<reference evidence="2" key="2">
    <citation type="submission" date="2013-10" db="EMBL/GenBank/DDBJ databases">
        <authorList>
            <person name="Aslett M."/>
        </authorList>
    </citation>
    <scope>NUCLEOTIDE SEQUENCE</scope>
    <source>
        <strain evidence="2">Houghton</strain>
    </source>
</reference>
<sequence length="747" mass="79798">MDRQHTTSICPLAYGSLAEAGAAVDTHLLTLCRPHYKPPTAILPVAQYLLPLPQDGTRWGSLREVCDILFTPSSPSFLLACTSEGTVLSFDMNHGAFVSEMRVTGEPGAVPKSYAACVHLNRDPNTPLLFSGSPNGDVMVFDSRTSGLSSKLFGQKLCPTLRLPSAHDGALCGIGTGVALHPQLFLTGGRDDRWIRVFDLRFPFHYSSGGSGCGSITPYPLESRRLGPSGPDGGCQSAFTAFDVSPDGSLLAASIARYRAVEHAGTTGALESADGETILISLPDGMRATKTIASADGCVADFVQFSPNAKYILQTGGAGAAHCNLCWQCACRCFCGSSVPRRQFSAPGNSCSGFQLRTPALKGFRRNFLTEPRSGSTEDALLRDRVMPGQTPSGRRCAYHRAQLVNLVQSNRAVNLKSPADGAAAFADSFCLSHSPQRQQPDADTQLDPPGEEEAPVECIPPSVTPAGEQTRSFLRLLHFTLYGPQSGYGQSCRQRFWDHLYRVQSSKVVAAGTEGVVANAVSQRMHSAQQQQGRSCRERNQACVSSPEYGVCTNSPTVSMRGAEAPSTTVSEARGAAVNDARAPTKPLLFPLLHPQLSQFASSCGPLHPAFVRAEAASWPFKCRLWGGLVVGYGGSTADRCGCHRLYDGLKLWDSTTGVVLSWAEGELASEDSLRCIAPVPDVSSSLLVTGGYVPSDLRKMRQSAPTAGLTFWSLRRRDDLLLSALQGSFSLEVQLNDDPPEGGGD</sequence>
<feature type="region of interest" description="Disordered" evidence="1">
    <location>
        <begin position="434"/>
        <end position="463"/>
    </location>
</feature>
<protein>
    <submittedName>
        <fullName evidence="2">Uncharacterized protein</fullName>
    </submittedName>
</protein>
<dbReference type="OrthoDB" id="345382at2759"/>
<dbReference type="EMBL" id="HG670871">
    <property type="protein sequence ID" value="CDI78449.1"/>
    <property type="molecule type" value="Genomic_DNA"/>
</dbReference>
<organism evidence="2 3">
    <name type="scientific">Eimeria acervulina</name>
    <name type="common">Coccidian parasite</name>
    <dbReference type="NCBI Taxonomy" id="5801"/>
    <lineage>
        <taxon>Eukaryota</taxon>
        <taxon>Sar</taxon>
        <taxon>Alveolata</taxon>
        <taxon>Apicomplexa</taxon>
        <taxon>Conoidasida</taxon>
        <taxon>Coccidia</taxon>
        <taxon>Eucoccidiorida</taxon>
        <taxon>Eimeriorina</taxon>
        <taxon>Eimeriidae</taxon>
        <taxon>Eimeria</taxon>
    </lineage>
</organism>
<gene>
    <name evidence="2" type="ORF">EAH_00033720</name>
</gene>
<evidence type="ECO:0000256" key="1">
    <source>
        <dbReference type="SAM" id="MobiDB-lite"/>
    </source>
</evidence>
<dbReference type="SUPFAM" id="SSF50978">
    <property type="entry name" value="WD40 repeat-like"/>
    <property type="match status" value="1"/>
</dbReference>
<dbReference type="VEuPathDB" id="ToxoDB:EAH_00033720"/>
<evidence type="ECO:0000313" key="2">
    <source>
        <dbReference type="EMBL" id="CDI78449.1"/>
    </source>
</evidence>
<reference evidence="2" key="1">
    <citation type="submission" date="2013-10" db="EMBL/GenBank/DDBJ databases">
        <title>Genomic analysis of the causative agents of coccidiosis in chickens.</title>
        <authorList>
            <person name="Reid A.J."/>
            <person name="Blake D."/>
            <person name="Billington K."/>
            <person name="Browne H."/>
            <person name="Dunn M."/>
            <person name="Hung S."/>
            <person name="Kawahara F."/>
            <person name="Miranda-Saavedra D."/>
            <person name="Mourier T."/>
            <person name="Nagra H."/>
            <person name="Otto T.D."/>
            <person name="Rawlings N."/>
            <person name="Sanchez A."/>
            <person name="Sanders M."/>
            <person name="Subramaniam C."/>
            <person name="Tay Y."/>
            <person name="Dear P."/>
            <person name="Doerig C."/>
            <person name="Gruber A."/>
            <person name="Parkinson J."/>
            <person name="Shirley M."/>
            <person name="Wan K.L."/>
            <person name="Berriman M."/>
            <person name="Tomley F."/>
            <person name="Pain A."/>
        </authorList>
    </citation>
    <scope>NUCLEOTIDE SEQUENCE</scope>
    <source>
        <strain evidence="2">Houghton</strain>
    </source>
</reference>
<dbReference type="RefSeq" id="XP_013251324.1">
    <property type="nucleotide sequence ID" value="XM_013395870.1"/>
</dbReference>
<dbReference type="AlphaFoldDB" id="U6GIN1"/>
<name>U6GIN1_EIMAC</name>
<dbReference type="Gene3D" id="2.130.10.10">
    <property type="entry name" value="YVTN repeat-like/Quinoprotein amine dehydrogenase"/>
    <property type="match status" value="1"/>
</dbReference>